<protein>
    <submittedName>
        <fullName evidence="1">Uncharacterized protein</fullName>
    </submittedName>
</protein>
<reference evidence="1" key="1">
    <citation type="journal article" date="2015" name="Nature">
        <title>Complex archaea that bridge the gap between prokaryotes and eukaryotes.</title>
        <authorList>
            <person name="Spang A."/>
            <person name="Saw J.H."/>
            <person name="Jorgensen S.L."/>
            <person name="Zaremba-Niedzwiedzka K."/>
            <person name="Martijn J."/>
            <person name="Lind A.E."/>
            <person name="van Eijk R."/>
            <person name="Schleper C."/>
            <person name="Guy L."/>
            <person name="Ettema T.J."/>
        </authorList>
    </citation>
    <scope>NUCLEOTIDE SEQUENCE</scope>
</reference>
<name>A0A0F9S1I2_9ZZZZ</name>
<organism evidence="1">
    <name type="scientific">marine sediment metagenome</name>
    <dbReference type="NCBI Taxonomy" id="412755"/>
    <lineage>
        <taxon>unclassified sequences</taxon>
        <taxon>metagenomes</taxon>
        <taxon>ecological metagenomes</taxon>
    </lineage>
</organism>
<sequence>MPATTAPTATLAELKTLGFSNEVAEQPRRLVVSVSGRDGTGKSHFLFTAPEPVFLFNIDIGTEGVLEKFQVSGRDIYVYDVRVPKGASQTVYQTMWGEVKERVAKVYRYNEGTLGMDTATEGYELARLAHLGKLTQVLPHHYVEVKSEWRELMRLAYDSRMSTILVQKVKPIYINNNRTKDYEIAGFDETPYMVQLALTTFRGQDAEGNVQFGYTVDKCRRRASLMGQEFRTVLPITDEADLRVDPVVNFDFLLGLVHD</sequence>
<gene>
    <name evidence="1" type="ORF">LCGC14_0510160</name>
</gene>
<dbReference type="EMBL" id="LAZR01000618">
    <property type="protein sequence ID" value="KKN62605.1"/>
    <property type="molecule type" value="Genomic_DNA"/>
</dbReference>
<dbReference type="AlphaFoldDB" id="A0A0F9S1I2"/>
<comment type="caution">
    <text evidence="1">The sequence shown here is derived from an EMBL/GenBank/DDBJ whole genome shotgun (WGS) entry which is preliminary data.</text>
</comment>
<accession>A0A0F9S1I2</accession>
<evidence type="ECO:0000313" key="1">
    <source>
        <dbReference type="EMBL" id="KKN62605.1"/>
    </source>
</evidence>
<proteinExistence type="predicted"/>